<dbReference type="PROSITE" id="PS50157">
    <property type="entry name" value="ZINC_FINGER_C2H2_2"/>
    <property type="match status" value="1"/>
</dbReference>
<evidence type="ECO:0000256" key="3">
    <source>
        <dbReference type="ARBA" id="ARBA00013136"/>
    </source>
</evidence>
<evidence type="ECO:0000259" key="8">
    <source>
        <dbReference type="PROSITE" id="PS50157"/>
    </source>
</evidence>
<dbReference type="PANTHER" id="PTHR43762:SF1">
    <property type="entry name" value="D-ARABINONO-1,4-LACTONE OXIDASE"/>
    <property type="match status" value="1"/>
</dbReference>
<feature type="domain" description="FAD-binding PCMH-type" evidence="9">
    <location>
        <begin position="713"/>
        <end position="909"/>
    </location>
</feature>
<dbReference type="InterPro" id="IPR007173">
    <property type="entry name" value="ALO_C"/>
</dbReference>
<dbReference type="InterPro" id="IPR036318">
    <property type="entry name" value="FAD-bd_PCMH-like_sf"/>
</dbReference>
<feature type="region of interest" description="Disordered" evidence="7">
    <location>
        <begin position="44"/>
        <end position="68"/>
    </location>
</feature>
<dbReference type="GO" id="GO:0016020">
    <property type="term" value="C:membrane"/>
    <property type="evidence" value="ECO:0007669"/>
    <property type="project" value="InterPro"/>
</dbReference>
<protein>
    <recommendedName>
        <fullName evidence="3">D-arabinono-1,4-lactone oxidase</fullName>
        <ecNumber evidence="3">1.1.3.37</ecNumber>
    </recommendedName>
    <alternativeName>
        <fullName evidence="5">L-galactono-gamma-lactone oxidase</fullName>
    </alternativeName>
</protein>
<keyword evidence="6" id="KW-0863">Zinc-finger</keyword>
<feature type="region of interest" description="Disordered" evidence="7">
    <location>
        <begin position="245"/>
        <end position="317"/>
    </location>
</feature>
<dbReference type="PROSITE" id="PS51387">
    <property type="entry name" value="FAD_PCMH"/>
    <property type="match status" value="1"/>
</dbReference>
<feature type="compositionally biased region" description="Basic and acidic residues" evidence="7">
    <location>
        <begin position="159"/>
        <end position="183"/>
    </location>
</feature>
<feature type="region of interest" description="Disordered" evidence="7">
    <location>
        <begin position="159"/>
        <end position="197"/>
    </location>
</feature>
<dbReference type="AlphaFoldDB" id="A0A9P9HYA8"/>
<comment type="similarity">
    <text evidence="2">Belongs to the oxygen-dependent FAD-linked oxidoreductase family.</text>
</comment>
<dbReference type="InterPro" id="IPR013087">
    <property type="entry name" value="Znf_C2H2_type"/>
</dbReference>
<dbReference type="RefSeq" id="XP_046054326.1">
    <property type="nucleotide sequence ID" value="XM_046195146.1"/>
</dbReference>
<gene>
    <name evidence="10" type="ORF">BKA55DRAFT_590823</name>
</gene>
<keyword evidence="6" id="KW-0479">Metal-binding</keyword>
<dbReference type="PANTHER" id="PTHR43762">
    <property type="entry name" value="L-GULONOLACTONE OXIDASE"/>
    <property type="match status" value="1"/>
</dbReference>
<evidence type="ECO:0000256" key="7">
    <source>
        <dbReference type="SAM" id="MobiDB-lite"/>
    </source>
</evidence>
<dbReference type="SUPFAM" id="SSF56176">
    <property type="entry name" value="FAD-binding/transporter-associated domain-like"/>
    <property type="match status" value="1"/>
</dbReference>
<dbReference type="Gene3D" id="3.30.465.10">
    <property type="match status" value="1"/>
</dbReference>
<dbReference type="Pfam" id="PF04030">
    <property type="entry name" value="ALO"/>
    <property type="match status" value="1"/>
</dbReference>
<dbReference type="InterPro" id="IPR016167">
    <property type="entry name" value="FAD-bd_PCMH_sub1"/>
</dbReference>
<feature type="region of interest" description="Disordered" evidence="7">
    <location>
        <begin position="522"/>
        <end position="550"/>
    </location>
</feature>
<dbReference type="GO" id="GO:0008270">
    <property type="term" value="F:zinc ion binding"/>
    <property type="evidence" value="ECO:0007669"/>
    <property type="project" value="UniProtKB-KW"/>
</dbReference>
<evidence type="ECO:0000313" key="10">
    <source>
        <dbReference type="EMBL" id="KAH7265591.1"/>
    </source>
</evidence>
<dbReference type="InterPro" id="IPR010031">
    <property type="entry name" value="FAD_lactone_oxidase-like"/>
</dbReference>
<dbReference type="GeneID" id="70225100"/>
<evidence type="ECO:0000256" key="1">
    <source>
        <dbReference type="ARBA" id="ARBA00005083"/>
    </source>
</evidence>
<reference evidence="10" key="1">
    <citation type="journal article" date="2021" name="Nat. Commun.">
        <title>Genetic determinants of endophytism in the Arabidopsis root mycobiome.</title>
        <authorList>
            <person name="Mesny F."/>
            <person name="Miyauchi S."/>
            <person name="Thiergart T."/>
            <person name="Pickel B."/>
            <person name="Atanasova L."/>
            <person name="Karlsson M."/>
            <person name="Huettel B."/>
            <person name="Barry K.W."/>
            <person name="Haridas S."/>
            <person name="Chen C."/>
            <person name="Bauer D."/>
            <person name="Andreopoulos W."/>
            <person name="Pangilinan J."/>
            <person name="LaButti K."/>
            <person name="Riley R."/>
            <person name="Lipzen A."/>
            <person name="Clum A."/>
            <person name="Drula E."/>
            <person name="Henrissat B."/>
            <person name="Kohler A."/>
            <person name="Grigoriev I.V."/>
            <person name="Martin F.M."/>
            <person name="Hacquard S."/>
        </authorList>
    </citation>
    <scope>NUCLEOTIDE SEQUENCE</scope>
    <source>
        <strain evidence="10">MPI-CAGE-AT-0023</strain>
    </source>
</reference>
<dbReference type="InterPro" id="IPR006093">
    <property type="entry name" value="Oxy_OxRdtase_FAD_BS"/>
</dbReference>
<dbReference type="PROSITE" id="PS00862">
    <property type="entry name" value="OX2_COVAL_FAD"/>
    <property type="match status" value="1"/>
</dbReference>
<keyword evidence="6" id="KW-0862">Zinc</keyword>
<comment type="pathway">
    <text evidence="1">Cofactor biosynthesis; D-erythroascorbate biosynthesis; dehydro-D-arabinono-1,4-lactone from D-arabinose: step 2/2.</text>
</comment>
<evidence type="ECO:0000256" key="2">
    <source>
        <dbReference type="ARBA" id="ARBA00005466"/>
    </source>
</evidence>
<accession>A0A9P9HYA8</accession>
<comment type="caution">
    <text evidence="10">The sequence shown here is derived from an EMBL/GenBank/DDBJ whole genome shotgun (WGS) entry which is preliminary data.</text>
</comment>
<keyword evidence="4" id="KW-0560">Oxidoreductase</keyword>
<keyword evidence="11" id="KW-1185">Reference proteome</keyword>
<dbReference type="InterPro" id="IPR006094">
    <property type="entry name" value="Oxid_FAD_bind_N"/>
</dbReference>
<proteinExistence type="inferred from homology"/>
<feature type="domain" description="C2H2-type" evidence="8">
    <location>
        <begin position="362"/>
        <end position="383"/>
    </location>
</feature>
<dbReference type="OrthoDB" id="610608at2759"/>
<dbReference type="InterPro" id="IPR016166">
    <property type="entry name" value="FAD-bd_PCMH"/>
</dbReference>
<evidence type="ECO:0000259" key="9">
    <source>
        <dbReference type="PROSITE" id="PS51387"/>
    </source>
</evidence>
<sequence length="1185" mass="132304">MADNNHIGEAGLHHLPLRMRDAPLSKFPTLNQRHGKKVPESLHFTPGAFRLRSPTESSMSSISSANVPDSATTHSLSTLASPISTTYASSIQEQFAAATLDGSRPASRICHRHNPSNGTCSTFVNEDDDAIVTGYPEFDIKIRNLNELNPRSVVQEVKPESTESFVKEERVLTPTTESHHTDDVSNDDEDDSEDLSQEDANSVLNYALQVIYGVDLNDVSIPQDKVQSLVSNFTQDISQHIWQSASDGQLSHTMSTSSSSSTPSQDANGDRRGGKRKKQGRRDDEGDEFSDGEGSGYLPTKRSRPNPKEDENLRLSCPFRKRNPHRFNVRDHHSCAMTYFPKFAELRQHIVKQHKRDDPSAFVCDRCSRDFPTRKELRDHQRLPKEYMCDIADADAESGIDPQTATKLLSRKRASGTSPEVQWKEIWNIVFPDDDDSDVRPYEYTPVIEHFEVESKYREAFDQLKYSLLDKISNPATLETLSTKFYQCFVETLDQCIANAQSMPYTNRSNKKNDIIRSQATQSVRKPRGIMPRPDSGVVMDDGSEESGSVMLGHRDSVRTVRTALRGSQVPETVREVVPTTGFDELMQPMLGMDGADVQAWNNGVMYPQMMPEQLIPTGGMTPQTEFVNWGQIYPGFDTLGADLVAKFDNDPTNTTLAEEVHRRTIDPSLSGELFQEIKNLKDSIEGVPKSGREIFRPRPPPKNSWANCIGQQKCTPKSLRYPRSLSDLIQAVKDGREQKLNVRAVGSGHSFSNICPTDGILLDPHGMNKFLKLNSETLKDPSKASDHVLVESGITIKDLNSQLDNMGKALATMGAYDGQTLVGAISTGTHGSGKDSGNLASLVRAIILVSETGTVYQIEPKAGITDPAKFVPGDAQELKQDDDWFQAALIAMGCLGLVYSYIIEVVPTFFLSEVRSLTNWQDYKSQLAGGLASKPLQDHYFEIDLNPYETLGRNIAVTTIRKISDATEPEGSRGFPNWLAGLLAQHHWVEDILVWILNRWPLHSPGIITTAMKSLPVKHYIDKSFKVLNIGAVDDVKAYAMELSFDANQNIVSIVDRILALFQKAASEKRWFLAGPFALRFVKESTAFLAPQQGRTTMMVEMDMLFGVTTGEELLKFMREELCKGEEGKSVRVHWGLDLDTVRKGDLEKMYPESERWLAVYKDLNSTGIWNSPFTERLGISMPM</sequence>
<evidence type="ECO:0000313" key="11">
    <source>
        <dbReference type="Proteomes" id="UP000720189"/>
    </source>
</evidence>
<feature type="compositionally biased region" description="Acidic residues" evidence="7">
    <location>
        <begin position="184"/>
        <end position="197"/>
    </location>
</feature>
<evidence type="ECO:0000256" key="4">
    <source>
        <dbReference type="ARBA" id="ARBA00023002"/>
    </source>
</evidence>
<feature type="compositionally biased region" description="Low complexity" evidence="7">
    <location>
        <begin position="251"/>
        <end position="264"/>
    </location>
</feature>
<dbReference type="GO" id="GO:0071949">
    <property type="term" value="F:FAD binding"/>
    <property type="evidence" value="ECO:0007669"/>
    <property type="project" value="InterPro"/>
</dbReference>
<dbReference type="Proteomes" id="UP000720189">
    <property type="component" value="Unassembled WGS sequence"/>
</dbReference>
<dbReference type="Pfam" id="PF01565">
    <property type="entry name" value="FAD_binding_4"/>
    <property type="match status" value="1"/>
</dbReference>
<dbReference type="Gene3D" id="3.30.43.10">
    <property type="entry name" value="Uridine Diphospho-n-acetylenolpyruvylglucosamine Reductase, domain 2"/>
    <property type="match status" value="1"/>
</dbReference>
<dbReference type="EMBL" id="JAGMUX010000003">
    <property type="protein sequence ID" value="KAH7265591.1"/>
    <property type="molecule type" value="Genomic_DNA"/>
</dbReference>
<evidence type="ECO:0000256" key="5">
    <source>
        <dbReference type="ARBA" id="ARBA00033418"/>
    </source>
</evidence>
<organism evidence="10 11">
    <name type="scientific">Fusarium redolens</name>
    <dbReference type="NCBI Taxonomy" id="48865"/>
    <lineage>
        <taxon>Eukaryota</taxon>
        <taxon>Fungi</taxon>
        <taxon>Dikarya</taxon>
        <taxon>Ascomycota</taxon>
        <taxon>Pezizomycotina</taxon>
        <taxon>Sordariomycetes</taxon>
        <taxon>Hypocreomycetidae</taxon>
        <taxon>Hypocreales</taxon>
        <taxon>Nectriaceae</taxon>
        <taxon>Fusarium</taxon>
        <taxon>Fusarium redolens species complex</taxon>
    </lineage>
</organism>
<dbReference type="GO" id="GO:0003885">
    <property type="term" value="F:D-arabinono-1,4-lactone oxidase activity"/>
    <property type="evidence" value="ECO:0007669"/>
    <property type="project" value="UniProtKB-EC"/>
</dbReference>
<name>A0A9P9HYA8_FUSRE</name>
<dbReference type="InterPro" id="IPR016169">
    <property type="entry name" value="FAD-bd_PCMH_sub2"/>
</dbReference>
<feature type="compositionally biased region" description="Low complexity" evidence="7">
    <location>
        <begin position="54"/>
        <end position="68"/>
    </location>
</feature>
<evidence type="ECO:0000256" key="6">
    <source>
        <dbReference type="PROSITE-ProRule" id="PRU00042"/>
    </source>
</evidence>
<dbReference type="EC" id="1.1.3.37" evidence="3"/>